<dbReference type="Gene3D" id="1.20.1250.40">
    <property type="match status" value="1"/>
</dbReference>
<reference evidence="8" key="1">
    <citation type="journal article" date="2021" name="Open Biol.">
        <title>Shared evolutionary footprints suggest mitochondrial oxidative damage underlies multiple complex I losses in fungi.</title>
        <authorList>
            <person name="Schikora-Tamarit M.A."/>
            <person name="Marcet-Houben M."/>
            <person name="Nosek J."/>
            <person name="Gabaldon T."/>
        </authorList>
    </citation>
    <scope>NUCLEOTIDE SEQUENCE</scope>
    <source>
        <strain evidence="8">NCAIM Y.01608</strain>
    </source>
</reference>
<evidence type="ECO:0000256" key="6">
    <source>
        <dbReference type="ARBA" id="ARBA00023242"/>
    </source>
</evidence>
<dbReference type="InterPro" id="IPR038324">
    <property type="entry name" value="Rpb4/RPC9_sf"/>
</dbReference>
<sequence>MKNVVEFMTGLNQYSLMKIEKLEILNRLPRTIVSLFSVIEECDQRFSDEQCNSMLELVQRCFPVAQEAVEDEHMEVEQEEEEEEEEVIAEQFEIEELQHETFAQIDEAEEQEE</sequence>
<dbReference type="AlphaFoldDB" id="A0A9P8SYY0"/>
<dbReference type="InterPro" id="IPR038846">
    <property type="entry name" value="RPC9"/>
</dbReference>
<dbReference type="GO" id="GO:0006384">
    <property type="term" value="P:transcription initiation at RNA polymerase III promoter"/>
    <property type="evidence" value="ECO:0007669"/>
    <property type="project" value="InterPro"/>
</dbReference>
<dbReference type="EMBL" id="JAEUBD010001571">
    <property type="protein sequence ID" value="KAH3658956.1"/>
    <property type="molecule type" value="Genomic_DNA"/>
</dbReference>
<reference evidence="8" key="2">
    <citation type="submission" date="2021-01" db="EMBL/GenBank/DDBJ databases">
        <authorList>
            <person name="Schikora-Tamarit M.A."/>
        </authorList>
    </citation>
    <scope>NUCLEOTIDE SEQUENCE</scope>
    <source>
        <strain evidence="8">NCAIM Y.01608</strain>
    </source>
</reference>
<comment type="similarity">
    <text evidence="2">Belongs to the eukaryotic RPC9 RNA polymerase subunit family.</text>
</comment>
<proteinExistence type="inferred from homology"/>
<keyword evidence="4" id="KW-0240">DNA-directed RNA polymerase</keyword>
<keyword evidence="7" id="KW-0175">Coiled coil</keyword>
<evidence type="ECO:0000256" key="7">
    <source>
        <dbReference type="SAM" id="Coils"/>
    </source>
</evidence>
<gene>
    <name evidence="8" type="ORF">OGATHE_006682</name>
</gene>
<keyword evidence="9" id="KW-1185">Reference proteome</keyword>
<comment type="caution">
    <text evidence="8">The sequence shown here is derived from an EMBL/GenBank/DDBJ whole genome shotgun (WGS) entry which is preliminary data.</text>
</comment>
<dbReference type="GO" id="GO:0005666">
    <property type="term" value="C:RNA polymerase III complex"/>
    <property type="evidence" value="ECO:0007669"/>
    <property type="project" value="InterPro"/>
</dbReference>
<dbReference type="Proteomes" id="UP000788993">
    <property type="component" value="Unassembled WGS sequence"/>
</dbReference>
<evidence type="ECO:0000256" key="3">
    <source>
        <dbReference type="ARBA" id="ARBA00016672"/>
    </source>
</evidence>
<dbReference type="InterPro" id="IPR010997">
    <property type="entry name" value="HRDC-like_sf"/>
</dbReference>
<organism evidence="8 9">
    <name type="scientific">Ogataea polymorpha</name>
    <dbReference type="NCBI Taxonomy" id="460523"/>
    <lineage>
        <taxon>Eukaryota</taxon>
        <taxon>Fungi</taxon>
        <taxon>Dikarya</taxon>
        <taxon>Ascomycota</taxon>
        <taxon>Saccharomycotina</taxon>
        <taxon>Pichiomycetes</taxon>
        <taxon>Pichiales</taxon>
        <taxon>Pichiaceae</taxon>
        <taxon>Ogataea</taxon>
    </lineage>
</organism>
<dbReference type="Pfam" id="PF03874">
    <property type="entry name" value="RNA_pol_Rpb4"/>
    <property type="match status" value="1"/>
</dbReference>
<dbReference type="SUPFAM" id="SSF47819">
    <property type="entry name" value="HRDC-like"/>
    <property type="match status" value="1"/>
</dbReference>
<evidence type="ECO:0000256" key="1">
    <source>
        <dbReference type="ARBA" id="ARBA00004123"/>
    </source>
</evidence>
<keyword evidence="6" id="KW-0539">Nucleus</keyword>
<feature type="coiled-coil region" evidence="7">
    <location>
        <begin position="66"/>
        <end position="100"/>
    </location>
</feature>
<accession>A0A9P8SYY0</accession>
<evidence type="ECO:0000256" key="2">
    <source>
        <dbReference type="ARBA" id="ARBA00006898"/>
    </source>
</evidence>
<name>A0A9P8SYY0_9ASCO</name>
<evidence type="ECO:0000256" key="4">
    <source>
        <dbReference type="ARBA" id="ARBA00022478"/>
    </source>
</evidence>
<dbReference type="PANTHER" id="PTHR15561:SF0">
    <property type="entry name" value="DNA-DIRECTED RNA POLYMERASE III SUBUNIT RPC9"/>
    <property type="match status" value="1"/>
</dbReference>
<evidence type="ECO:0000256" key="5">
    <source>
        <dbReference type="ARBA" id="ARBA00023163"/>
    </source>
</evidence>
<protein>
    <recommendedName>
        <fullName evidence="3">DNA-directed RNA polymerase III subunit RPC9</fullName>
    </recommendedName>
</protein>
<dbReference type="InterPro" id="IPR005574">
    <property type="entry name" value="Rpb4/RPC9"/>
</dbReference>
<keyword evidence="5" id="KW-0804">Transcription</keyword>
<evidence type="ECO:0000313" key="9">
    <source>
        <dbReference type="Proteomes" id="UP000788993"/>
    </source>
</evidence>
<comment type="subcellular location">
    <subcellularLocation>
        <location evidence="1">Nucleus</location>
    </subcellularLocation>
</comment>
<evidence type="ECO:0000313" key="8">
    <source>
        <dbReference type="EMBL" id="KAH3658956.1"/>
    </source>
</evidence>
<dbReference type="GO" id="GO:0000166">
    <property type="term" value="F:nucleotide binding"/>
    <property type="evidence" value="ECO:0007669"/>
    <property type="project" value="InterPro"/>
</dbReference>
<dbReference type="PANTHER" id="PTHR15561">
    <property type="entry name" value="CALCITONIN GENE-RELATED PEPTIDE-RECEPTOR COMPONENT PROTEIN"/>
    <property type="match status" value="1"/>
</dbReference>